<keyword evidence="5 8" id="KW-0547">Nucleotide-binding</keyword>
<comment type="catalytic activity">
    <reaction evidence="8">
        <text>L-threonyl-[protein] + ATP = 3-O-(5'-adenylyl)-L-threonyl-[protein] + diphosphate</text>
        <dbReference type="Rhea" id="RHEA:54292"/>
        <dbReference type="Rhea" id="RHEA-COMP:11060"/>
        <dbReference type="Rhea" id="RHEA-COMP:13847"/>
        <dbReference type="ChEBI" id="CHEBI:30013"/>
        <dbReference type="ChEBI" id="CHEBI:30616"/>
        <dbReference type="ChEBI" id="CHEBI:33019"/>
        <dbReference type="ChEBI" id="CHEBI:138113"/>
        <dbReference type="EC" id="2.7.7.108"/>
    </reaction>
</comment>
<feature type="binding site" evidence="8">
    <location>
        <position position="260"/>
    </location>
    <ligand>
        <name>Mg(2+)</name>
        <dbReference type="ChEBI" id="CHEBI:18420"/>
    </ligand>
</feature>
<keyword evidence="10" id="KW-1185">Reference proteome</keyword>
<dbReference type="EC" id="2.7.7.-" evidence="8"/>
<gene>
    <name evidence="8" type="primary">ydiU</name>
    <name evidence="8" type="synonym">selO</name>
    <name evidence="9" type="ORF">D6858_09230</name>
</gene>
<dbReference type="InterPro" id="IPR003846">
    <property type="entry name" value="SelO"/>
</dbReference>
<evidence type="ECO:0000256" key="5">
    <source>
        <dbReference type="ARBA" id="ARBA00022741"/>
    </source>
</evidence>
<feature type="binding site" evidence="8">
    <location>
        <position position="91"/>
    </location>
    <ligand>
        <name>ATP</name>
        <dbReference type="ChEBI" id="CHEBI:30616"/>
    </ligand>
</feature>
<feature type="binding site" evidence="8">
    <location>
        <position position="124"/>
    </location>
    <ligand>
        <name>ATP</name>
        <dbReference type="ChEBI" id="CHEBI:30616"/>
    </ligand>
</feature>
<protein>
    <recommendedName>
        <fullName evidence="8">Protein nucleotidyltransferase YdiU</fullName>
        <ecNumber evidence="8">2.7.7.-</ecNumber>
    </recommendedName>
    <alternativeName>
        <fullName evidence="8">Protein adenylyltransferase YdiU</fullName>
        <ecNumber evidence="8">2.7.7.108</ecNumber>
    </alternativeName>
    <alternativeName>
        <fullName evidence="8">Protein uridylyltransferase YdiU</fullName>
        <ecNumber evidence="8">2.7.7.-</ecNumber>
    </alternativeName>
</protein>
<dbReference type="GO" id="GO:0070733">
    <property type="term" value="F:AMPylase activity"/>
    <property type="evidence" value="ECO:0007669"/>
    <property type="project" value="UniProtKB-EC"/>
</dbReference>
<dbReference type="PANTHER" id="PTHR32057">
    <property type="entry name" value="PROTEIN ADENYLYLTRANSFERASE SELO, MITOCHONDRIAL"/>
    <property type="match status" value="1"/>
</dbReference>
<feature type="binding site" evidence="8">
    <location>
        <position position="111"/>
    </location>
    <ligand>
        <name>ATP</name>
        <dbReference type="ChEBI" id="CHEBI:30616"/>
    </ligand>
</feature>
<dbReference type="EC" id="2.7.7.108" evidence="8"/>
<evidence type="ECO:0000256" key="2">
    <source>
        <dbReference type="ARBA" id="ARBA00022679"/>
    </source>
</evidence>
<dbReference type="NCBIfam" id="NF000658">
    <property type="entry name" value="PRK00029.1"/>
    <property type="match status" value="1"/>
</dbReference>
<evidence type="ECO:0000256" key="6">
    <source>
        <dbReference type="ARBA" id="ARBA00022840"/>
    </source>
</evidence>
<evidence type="ECO:0000313" key="10">
    <source>
        <dbReference type="Proteomes" id="UP000284322"/>
    </source>
</evidence>
<dbReference type="GO" id="GO:0000287">
    <property type="term" value="F:magnesium ion binding"/>
    <property type="evidence" value="ECO:0007669"/>
    <property type="project" value="UniProtKB-UniRule"/>
</dbReference>
<feature type="binding site" evidence="8">
    <location>
        <position position="88"/>
    </location>
    <ligand>
        <name>ATP</name>
        <dbReference type="ChEBI" id="CHEBI:30616"/>
    </ligand>
</feature>
<sequence length="490" mass="53624">MQTGWHFDNSYVRDLEGFYAPWQVEPTAAPELLQFNSALADRLGLSHENISDSALAQILGGSVLPKGAEPIALAYAGHQFGHYNPQLGDGRALLLGELIAPDGARFDLQLKGSGRTPFSRNGDGRSAIGPALREYLVSEAMAALGVPTTRALSVVATGERVQRERAHPGAVLARVAASHIRIGTFQFFATHFGPDHVRQLADYTIERHYPAAANADHRYFALFEAALNAQVALVAKWTNLGFVHGVMNTDNVAISGETIDYGPCAFIDSYAPDAVFSSIDRQGRYAFGNQPFIARWNMAQLARAMLPVLVDEDPDAVDKVNALIGTFPERYIAAWLDGMRAKLGLASVEEGDADLASRLFKTMEGQNVDFTLFFHQLARVPDEGAAVVSRLFSDPQAADPWLDEWLARIDRDPLSAADRRAAMNAVNPLYIPRNHMVEHALDAAEEDSDLAPFERLLDAVRNPYAERPDLSDYAQPAPPEFGKYVTFCGT</sequence>
<feature type="binding site" evidence="8">
    <location>
        <position position="251"/>
    </location>
    <ligand>
        <name>Mg(2+)</name>
        <dbReference type="ChEBI" id="CHEBI:18420"/>
    </ligand>
</feature>
<comment type="catalytic activity">
    <reaction evidence="8">
        <text>L-seryl-[protein] + ATP = 3-O-(5'-adenylyl)-L-seryl-[protein] + diphosphate</text>
        <dbReference type="Rhea" id="RHEA:58120"/>
        <dbReference type="Rhea" id="RHEA-COMP:9863"/>
        <dbReference type="Rhea" id="RHEA-COMP:15073"/>
        <dbReference type="ChEBI" id="CHEBI:29999"/>
        <dbReference type="ChEBI" id="CHEBI:30616"/>
        <dbReference type="ChEBI" id="CHEBI:33019"/>
        <dbReference type="ChEBI" id="CHEBI:142516"/>
        <dbReference type="EC" id="2.7.7.108"/>
    </reaction>
</comment>
<feature type="binding site" evidence="8">
    <location>
        <position position="90"/>
    </location>
    <ligand>
        <name>ATP</name>
        <dbReference type="ChEBI" id="CHEBI:30616"/>
    </ligand>
</feature>
<dbReference type="PANTHER" id="PTHR32057:SF14">
    <property type="entry name" value="PROTEIN ADENYLYLTRANSFERASE SELO, MITOCHONDRIAL"/>
    <property type="match status" value="1"/>
</dbReference>
<comment type="catalytic activity">
    <reaction evidence="8">
        <text>L-seryl-[protein] + UTP = O-(5'-uridylyl)-L-seryl-[protein] + diphosphate</text>
        <dbReference type="Rhea" id="RHEA:64604"/>
        <dbReference type="Rhea" id="RHEA-COMP:9863"/>
        <dbReference type="Rhea" id="RHEA-COMP:16635"/>
        <dbReference type="ChEBI" id="CHEBI:29999"/>
        <dbReference type="ChEBI" id="CHEBI:33019"/>
        <dbReference type="ChEBI" id="CHEBI:46398"/>
        <dbReference type="ChEBI" id="CHEBI:156051"/>
    </reaction>
</comment>
<keyword evidence="7 8" id="KW-0460">Magnesium</keyword>
<keyword evidence="3 8" id="KW-0548">Nucleotidyltransferase</keyword>
<keyword evidence="4 8" id="KW-0479">Metal-binding</keyword>
<dbReference type="Proteomes" id="UP000284322">
    <property type="component" value="Unassembled WGS sequence"/>
</dbReference>
<evidence type="ECO:0000256" key="1">
    <source>
        <dbReference type="ARBA" id="ARBA00009747"/>
    </source>
</evidence>
<evidence type="ECO:0000256" key="8">
    <source>
        <dbReference type="HAMAP-Rule" id="MF_00692"/>
    </source>
</evidence>
<keyword evidence="6 8" id="KW-0067">ATP-binding</keyword>
<evidence type="ECO:0000256" key="4">
    <source>
        <dbReference type="ARBA" id="ARBA00022723"/>
    </source>
</evidence>
<feature type="binding site" evidence="8">
    <location>
        <position position="174"/>
    </location>
    <ligand>
        <name>ATP</name>
        <dbReference type="ChEBI" id="CHEBI:30616"/>
    </ligand>
</feature>
<proteinExistence type="inferred from homology"/>
<feature type="active site" description="Proton acceptor" evidence="8">
    <location>
        <position position="250"/>
    </location>
</feature>
<comment type="catalytic activity">
    <reaction evidence="8">
        <text>L-histidyl-[protein] + UTP = N(tele)-(5'-uridylyl)-L-histidyl-[protein] + diphosphate</text>
        <dbReference type="Rhea" id="RHEA:83891"/>
        <dbReference type="Rhea" id="RHEA-COMP:9745"/>
        <dbReference type="Rhea" id="RHEA-COMP:20239"/>
        <dbReference type="ChEBI" id="CHEBI:29979"/>
        <dbReference type="ChEBI" id="CHEBI:33019"/>
        <dbReference type="ChEBI" id="CHEBI:46398"/>
        <dbReference type="ChEBI" id="CHEBI:233474"/>
    </reaction>
</comment>
<dbReference type="HAMAP" id="MF_00692">
    <property type="entry name" value="SelO"/>
    <property type="match status" value="1"/>
</dbReference>
<feature type="binding site" evidence="8">
    <location>
        <position position="181"/>
    </location>
    <ligand>
        <name>ATP</name>
        <dbReference type="ChEBI" id="CHEBI:30616"/>
    </ligand>
</feature>
<keyword evidence="8" id="KW-0464">Manganese</keyword>
<evidence type="ECO:0000256" key="7">
    <source>
        <dbReference type="ARBA" id="ARBA00022842"/>
    </source>
</evidence>
<comment type="catalytic activity">
    <reaction evidence="8">
        <text>L-tyrosyl-[protein] + UTP = O-(5'-uridylyl)-L-tyrosyl-[protein] + diphosphate</text>
        <dbReference type="Rhea" id="RHEA:83887"/>
        <dbReference type="Rhea" id="RHEA-COMP:10136"/>
        <dbReference type="Rhea" id="RHEA-COMP:20238"/>
        <dbReference type="ChEBI" id="CHEBI:33019"/>
        <dbReference type="ChEBI" id="CHEBI:46398"/>
        <dbReference type="ChEBI" id="CHEBI:46858"/>
        <dbReference type="ChEBI" id="CHEBI:90602"/>
    </reaction>
</comment>
<dbReference type="GO" id="GO:0005524">
    <property type="term" value="F:ATP binding"/>
    <property type="evidence" value="ECO:0007669"/>
    <property type="project" value="UniProtKB-UniRule"/>
</dbReference>
<dbReference type="EMBL" id="RAHJ01000018">
    <property type="protein sequence ID" value="RJX68284.1"/>
    <property type="molecule type" value="Genomic_DNA"/>
</dbReference>
<feature type="binding site" evidence="8">
    <location>
        <position position="260"/>
    </location>
    <ligand>
        <name>ATP</name>
        <dbReference type="ChEBI" id="CHEBI:30616"/>
    </ligand>
</feature>
<comment type="similarity">
    <text evidence="1 8">Belongs to the SELO family.</text>
</comment>
<organism evidence="9 10">
    <name type="scientific">Tsuneonella suprasediminis</name>
    <dbReference type="NCBI Taxonomy" id="2306996"/>
    <lineage>
        <taxon>Bacteria</taxon>
        <taxon>Pseudomonadati</taxon>
        <taxon>Pseudomonadota</taxon>
        <taxon>Alphaproteobacteria</taxon>
        <taxon>Sphingomonadales</taxon>
        <taxon>Erythrobacteraceae</taxon>
        <taxon>Tsuneonella</taxon>
    </lineage>
</organism>
<dbReference type="GO" id="GO:0030145">
    <property type="term" value="F:manganese ion binding"/>
    <property type="evidence" value="ECO:0007669"/>
    <property type="project" value="UniProtKB-UniRule"/>
</dbReference>
<accession>A0A419R2Y6</accession>
<comment type="caution">
    <text evidence="9">The sequence shown here is derived from an EMBL/GenBank/DDBJ whole genome shotgun (WGS) entry which is preliminary data.</text>
</comment>
<dbReference type="Pfam" id="PF02696">
    <property type="entry name" value="SelO"/>
    <property type="match status" value="1"/>
</dbReference>
<comment type="function">
    <text evidence="8">Nucleotidyltransferase involved in the post-translational modification of proteins. It can catalyze the addition of adenosine monophosphate (AMP) or uridine monophosphate (UMP) to a protein, resulting in modifications known as AMPylation and UMPylation.</text>
</comment>
<feature type="binding site" evidence="8">
    <location>
        <position position="123"/>
    </location>
    <ligand>
        <name>ATP</name>
        <dbReference type="ChEBI" id="CHEBI:30616"/>
    </ligand>
</feature>
<keyword evidence="2 8" id="KW-0808">Transferase</keyword>
<comment type="catalytic activity">
    <reaction evidence="8">
        <text>L-tyrosyl-[protein] + ATP = O-(5'-adenylyl)-L-tyrosyl-[protein] + diphosphate</text>
        <dbReference type="Rhea" id="RHEA:54288"/>
        <dbReference type="Rhea" id="RHEA-COMP:10136"/>
        <dbReference type="Rhea" id="RHEA-COMP:13846"/>
        <dbReference type="ChEBI" id="CHEBI:30616"/>
        <dbReference type="ChEBI" id="CHEBI:33019"/>
        <dbReference type="ChEBI" id="CHEBI:46858"/>
        <dbReference type="ChEBI" id="CHEBI:83624"/>
        <dbReference type="EC" id="2.7.7.108"/>
    </reaction>
</comment>
<dbReference type="AlphaFoldDB" id="A0A419R2Y6"/>
<name>A0A419R2Y6_9SPHN</name>
<evidence type="ECO:0000313" key="9">
    <source>
        <dbReference type="EMBL" id="RJX68284.1"/>
    </source>
</evidence>
<comment type="cofactor">
    <cofactor evidence="8">
        <name>Mg(2+)</name>
        <dbReference type="ChEBI" id="CHEBI:18420"/>
    </cofactor>
    <cofactor evidence="8">
        <name>Mn(2+)</name>
        <dbReference type="ChEBI" id="CHEBI:29035"/>
    </cofactor>
</comment>
<evidence type="ECO:0000256" key="3">
    <source>
        <dbReference type="ARBA" id="ARBA00022695"/>
    </source>
</evidence>
<reference evidence="9 10" key="1">
    <citation type="submission" date="2018-09" db="EMBL/GenBank/DDBJ databases">
        <title>Altererythrobacter sp.Ery1 and Ery12, the genome sequencing of novel strains in genus Alterythrobacter.</title>
        <authorList>
            <person name="Cheng H."/>
            <person name="Wu Y.-H."/>
            <person name="Fang C."/>
            <person name="Xu X.-W."/>
        </authorList>
    </citation>
    <scope>NUCLEOTIDE SEQUENCE [LARGE SCALE GENOMIC DNA]</scope>
    <source>
        <strain evidence="9 10">Ery12</strain>
    </source>
</reference>
<dbReference type="OrthoDB" id="9776281at2"/>